<feature type="domain" description="Plastocyanin-like" evidence="10">
    <location>
        <begin position="387"/>
        <end position="517"/>
    </location>
</feature>
<evidence type="ECO:0000256" key="7">
    <source>
        <dbReference type="ARBA" id="ARBA00023180"/>
    </source>
</evidence>
<dbReference type="AlphaFoldDB" id="A0A8H7DSS2"/>
<evidence type="ECO:0000256" key="8">
    <source>
        <dbReference type="SAM" id="SignalP"/>
    </source>
</evidence>
<dbReference type="GO" id="GO:0033215">
    <property type="term" value="P:reductive iron assimilation"/>
    <property type="evidence" value="ECO:0007669"/>
    <property type="project" value="TreeGrafter"/>
</dbReference>
<keyword evidence="13" id="KW-1185">Reference proteome</keyword>
<dbReference type="PANTHER" id="PTHR11709">
    <property type="entry name" value="MULTI-COPPER OXIDASE"/>
    <property type="match status" value="1"/>
</dbReference>
<dbReference type="GeneID" id="59375983"/>
<sequence>MRFRYLSATLLASALPAFAGVKELWWDLTYVQGASPDGLFERRVIGVNGTWPPPPIDVNTTDSFVVHVTNSLDEPATLHHHGMFFNSTSWMDGAVGVTECGIPPGGKFDYVVPVDTSGQWGTYWVHAHSKGQYVDGLRAPVVLHPPREPHVYDGEFTVVLGDWYHDEHAVLLKQFINIANPGGAEPVPDSALIYFAQNASYLGPISGTNPHPVTAAVGFNENATLPFEPGKTYRLRVVNTSAFAAFFFWIDGHDMRVIEVDGTDIEESPIDLLSVTVAQRYSVLVTARNDTSANWAIHANMDVDMFDTIPDALNPNVTSSITYSSSSPLTDLGFVDEYHDVDDIDMVPIEVIAQPAATKTIELEVIFDTMDDGTNHAMFNQITYNSPKVPAVFSALSLGSNATVEQAYGPLSFVVDHMDVVDIVIKNGDAGKHPFHLHGHKPMIVGRSEDYTSDDPELNPPIKEGQANPMRRDTVQIPSMHSVTLRVVADNPGVWFLHCHIEWHLEVGLAMQLIEAPLEAQQRNTVPQLMYDNCKALNLPFSGNAAGFASTTQLDGLPLGPYPQNNGWHARGIGAMFGCVFTATLGMASVVWYALGGHLSEEEEEHEHAIKMRITSNINFGGHTAYDEFSKVAVQTGLIKTMLALTQRKELDSVRASASYQAMDTIARLMTSGTTAERRSLVTDLVQRNIVKIALNKMDHPLCLHHQVAANLLRTLTTESFLGEMINGAQAADIIAKLASFTASGPDLFIKQFTSPSTSWQTSIAIGRELTLPQAKAYAPRYFGLTQENAMWAMHGLMCRDPPPTHQTRLDILRHNPEVIDLMFKCASLRREPWYPENQCDSIACEVIAMLFMDLLENVPGVHTVLPDAAQASDDAEAEAFNESLQILFSRDNWVEKIIGVQKRLDDEKWQDSLQFFKRVTRDYLAVQPPGEDSFIQIFEYRGTSRICMLRLIATATHASDLSTFTDANIISLLRVAHLSAQRAQNTKPPQSIINKAELYLGLECNQEIHREPLYTRSVPQSIEAPHVVPPELVMGPIAMLRLLTLLAQRDLLDKIPSWQRLPDGTSKTVTLRQLQQMTSDETIGKLLKYSMKVVAARREKGTESMKKGKLEYAGGIYMSAAEFAAALLAFDEATKGKWRTQLSGARSELVKSLGNAAEMSFQRGKFRRALRFASGAIEAGEGASDVDSALLAKNKRRFDAAKSQLP</sequence>
<comment type="caution">
    <text evidence="12">The sequence shown here is derived from an EMBL/GenBank/DDBJ whole genome shotgun (WGS) entry which is preliminary data.</text>
</comment>
<comment type="similarity">
    <text evidence="1">Belongs to the multicopper oxidase family.</text>
</comment>
<name>A0A8H7DSS2_PLEOS</name>
<dbReference type="Pfam" id="PF07731">
    <property type="entry name" value="Cu-oxidase_2"/>
    <property type="match status" value="1"/>
</dbReference>
<evidence type="ECO:0000256" key="3">
    <source>
        <dbReference type="ARBA" id="ARBA00022729"/>
    </source>
</evidence>
<dbReference type="InterPro" id="IPR033138">
    <property type="entry name" value="Cu_oxidase_CS"/>
</dbReference>
<dbReference type="VEuPathDB" id="FungiDB:PC9H_006165"/>
<dbReference type="GO" id="GO:0005507">
    <property type="term" value="F:copper ion binding"/>
    <property type="evidence" value="ECO:0007669"/>
    <property type="project" value="InterPro"/>
</dbReference>
<keyword evidence="3 8" id="KW-0732">Signal</keyword>
<evidence type="ECO:0000313" key="13">
    <source>
        <dbReference type="Proteomes" id="UP000623687"/>
    </source>
</evidence>
<dbReference type="SUPFAM" id="SSF49503">
    <property type="entry name" value="Cupredoxins"/>
    <property type="match status" value="3"/>
</dbReference>
<evidence type="ECO:0000259" key="11">
    <source>
        <dbReference type="Pfam" id="PF07732"/>
    </source>
</evidence>
<dbReference type="GO" id="GO:0033573">
    <property type="term" value="C:high-affinity iron permease complex"/>
    <property type="evidence" value="ECO:0007669"/>
    <property type="project" value="TreeGrafter"/>
</dbReference>
<proteinExistence type="inferred from homology"/>
<dbReference type="Pfam" id="PF00394">
    <property type="entry name" value="Cu-oxidase"/>
    <property type="match status" value="1"/>
</dbReference>
<evidence type="ECO:0000256" key="4">
    <source>
        <dbReference type="ARBA" id="ARBA00023002"/>
    </source>
</evidence>
<dbReference type="PROSITE" id="PS00079">
    <property type="entry name" value="MULTICOPPER_OXIDASE1"/>
    <property type="match status" value="1"/>
</dbReference>
<dbReference type="InterPro" id="IPR001117">
    <property type="entry name" value="Cu-oxidase_2nd"/>
</dbReference>
<feature type="signal peptide" evidence="8">
    <location>
        <begin position="1"/>
        <end position="19"/>
    </location>
</feature>
<gene>
    <name evidence="12" type="primary">FET3</name>
    <name evidence="12" type="ORF">PC9H_006165</name>
</gene>
<evidence type="ECO:0000259" key="9">
    <source>
        <dbReference type="Pfam" id="PF00394"/>
    </source>
</evidence>
<feature type="domain" description="Plastocyanin-like" evidence="9">
    <location>
        <begin position="155"/>
        <end position="325"/>
    </location>
</feature>
<dbReference type="InterPro" id="IPR011706">
    <property type="entry name" value="Cu-oxidase_C"/>
</dbReference>
<dbReference type="InterPro" id="IPR002355">
    <property type="entry name" value="Cu_oxidase_Cu_BS"/>
</dbReference>
<dbReference type="InterPro" id="IPR045087">
    <property type="entry name" value="Cu-oxidase_fam"/>
</dbReference>
<reference evidence="12" key="1">
    <citation type="submission" date="2019-07" db="EMBL/GenBank/DDBJ databases">
        <authorList>
            <person name="Palmer J.M."/>
        </authorList>
    </citation>
    <scope>NUCLEOTIDE SEQUENCE</scope>
    <source>
        <strain evidence="12">PC9</strain>
    </source>
</reference>
<dbReference type="CDD" id="cd13899">
    <property type="entry name" value="CuRO_3_Fet3p"/>
    <property type="match status" value="1"/>
</dbReference>
<dbReference type="GO" id="GO:0004322">
    <property type="term" value="F:ferroxidase activity"/>
    <property type="evidence" value="ECO:0007669"/>
    <property type="project" value="TreeGrafter"/>
</dbReference>
<feature type="domain" description="Plastocyanin-like" evidence="11">
    <location>
        <begin position="34"/>
        <end position="147"/>
    </location>
</feature>
<dbReference type="Pfam" id="PF07732">
    <property type="entry name" value="Cu-oxidase_3"/>
    <property type="match status" value="1"/>
</dbReference>
<keyword evidence="5" id="KW-0186">Copper</keyword>
<dbReference type="InterPro" id="IPR044130">
    <property type="entry name" value="CuRO_2_Fet3-like"/>
</dbReference>
<feature type="chain" id="PRO_5034180865" evidence="8">
    <location>
        <begin position="20"/>
        <end position="1207"/>
    </location>
</feature>
<dbReference type="PANTHER" id="PTHR11709:SF361">
    <property type="entry name" value="IRON TRANSPORT MULTICOPPER OXIDASE FET3"/>
    <property type="match status" value="1"/>
</dbReference>
<evidence type="ECO:0000256" key="6">
    <source>
        <dbReference type="ARBA" id="ARBA00023157"/>
    </source>
</evidence>
<dbReference type="PROSITE" id="PS00080">
    <property type="entry name" value="MULTICOPPER_OXIDASE2"/>
    <property type="match status" value="1"/>
</dbReference>
<dbReference type="Proteomes" id="UP000623687">
    <property type="component" value="Unassembled WGS sequence"/>
</dbReference>
<accession>A0A8H7DSS2</accession>
<dbReference type="OrthoDB" id="2121828at2759"/>
<evidence type="ECO:0000259" key="10">
    <source>
        <dbReference type="Pfam" id="PF07731"/>
    </source>
</evidence>
<dbReference type="CDD" id="cd13851">
    <property type="entry name" value="CuRO_1_Fet3p"/>
    <property type="match status" value="1"/>
</dbReference>
<dbReference type="Gene3D" id="2.60.40.420">
    <property type="entry name" value="Cupredoxins - blue copper proteins"/>
    <property type="match status" value="3"/>
</dbReference>
<evidence type="ECO:0000256" key="2">
    <source>
        <dbReference type="ARBA" id="ARBA00022723"/>
    </source>
</evidence>
<keyword evidence="7" id="KW-0325">Glycoprotein</keyword>
<keyword evidence="6" id="KW-1015">Disulfide bond</keyword>
<dbReference type="InterPro" id="IPR011707">
    <property type="entry name" value="Cu-oxidase-like_N"/>
</dbReference>
<dbReference type="CDD" id="cd13877">
    <property type="entry name" value="CuRO_2_Fet3p_like"/>
    <property type="match status" value="1"/>
</dbReference>
<protein>
    <submittedName>
        <fullName evidence="12">Ferroxidase fet3</fullName>
    </submittedName>
</protein>
<evidence type="ECO:0000256" key="5">
    <source>
        <dbReference type="ARBA" id="ARBA00023008"/>
    </source>
</evidence>
<evidence type="ECO:0000313" key="12">
    <source>
        <dbReference type="EMBL" id="KAF7430458.1"/>
    </source>
</evidence>
<dbReference type="RefSeq" id="XP_036631736.1">
    <property type="nucleotide sequence ID" value="XM_036775717.1"/>
</dbReference>
<dbReference type="EMBL" id="JACETU010000004">
    <property type="protein sequence ID" value="KAF7430458.1"/>
    <property type="molecule type" value="Genomic_DNA"/>
</dbReference>
<keyword evidence="2" id="KW-0479">Metal-binding</keyword>
<organism evidence="12 13">
    <name type="scientific">Pleurotus ostreatus</name>
    <name type="common">Oyster mushroom</name>
    <name type="synonym">White-rot fungus</name>
    <dbReference type="NCBI Taxonomy" id="5322"/>
    <lineage>
        <taxon>Eukaryota</taxon>
        <taxon>Fungi</taxon>
        <taxon>Dikarya</taxon>
        <taxon>Basidiomycota</taxon>
        <taxon>Agaricomycotina</taxon>
        <taxon>Agaricomycetes</taxon>
        <taxon>Agaricomycetidae</taxon>
        <taxon>Agaricales</taxon>
        <taxon>Pleurotineae</taxon>
        <taxon>Pleurotaceae</taxon>
        <taxon>Pleurotus</taxon>
    </lineage>
</organism>
<keyword evidence="4" id="KW-0560">Oxidoreductase</keyword>
<dbReference type="InterPro" id="IPR008972">
    <property type="entry name" value="Cupredoxin"/>
</dbReference>
<evidence type="ECO:0000256" key="1">
    <source>
        <dbReference type="ARBA" id="ARBA00010609"/>
    </source>
</evidence>
<dbReference type="GO" id="GO:0010106">
    <property type="term" value="P:cellular response to iron ion starvation"/>
    <property type="evidence" value="ECO:0007669"/>
    <property type="project" value="TreeGrafter"/>
</dbReference>